<proteinExistence type="predicted"/>
<dbReference type="STRING" id="471704.A0A195E9I5"/>
<name>A0A195E9I5_9HYME</name>
<dbReference type="EMBL" id="KQ979440">
    <property type="protein sequence ID" value="KYN21477.1"/>
    <property type="molecule type" value="Genomic_DNA"/>
</dbReference>
<gene>
    <name evidence="1" type="ORF">ALC57_06090</name>
</gene>
<dbReference type="PANTHER" id="PTHR46289:SF17">
    <property type="entry name" value="HAT C-TERMINAL DIMERISATION DOMAIN-CONTAINING PROTEIN"/>
    <property type="match status" value="1"/>
</dbReference>
<dbReference type="Proteomes" id="UP000078492">
    <property type="component" value="Unassembled WGS sequence"/>
</dbReference>
<dbReference type="AlphaFoldDB" id="A0A195E9I5"/>
<accession>A0A195E9I5</accession>
<sequence>MIKLLLTIPATSCTAKRSFSALRRLKTYLRPTYLLPILLNSTAVLHIHSDVARNHNLEAIMDEFISRNKIRSSTFACSTRLHILYI</sequence>
<protein>
    <submittedName>
        <fullName evidence="1">Uncharacterized protein</fullName>
    </submittedName>
</protein>
<dbReference type="InterPro" id="IPR052958">
    <property type="entry name" value="IFN-induced_PKR_regulator"/>
</dbReference>
<evidence type="ECO:0000313" key="2">
    <source>
        <dbReference type="Proteomes" id="UP000078492"/>
    </source>
</evidence>
<evidence type="ECO:0000313" key="1">
    <source>
        <dbReference type="EMBL" id="KYN21477.1"/>
    </source>
</evidence>
<keyword evidence="2" id="KW-1185">Reference proteome</keyword>
<dbReference type="PANTHER" id="PTHR46289">
    <property type="entry name" value="52 KDA REPRESSOR OF THE INHIBITOR OF THE PROTEIN KINASE-LIKE PROTEIN-RELATED"/>
    <property type="match status" value="1"/>
</dbReference>
<organism evidence="1 2">
    <name type="scientific">Trachymyrmex cornetzi</name>
    <dbReference type="NCBI Taxonomy" id="471704"/>
    <lineage>
        <taxon>Eukaryota</taxon>
        <taxon>Metazoa</taxon>
        <taxon>Ecdysozoa</taxon>
        <taxon>Arthropoda</taxon>
        <taxon>Hexapoda</taxon>
        <taxon>Insecta</taxon>
        <taxon>Pterygota</taxon>
        <taxon>Neoptera</taxon>
        <taxon>Endopterygota</taxon>
        <taxon>Hymenoptera</taxon>
        <taxon>Apocrita</taxon>
        <taxon>Aculeata</taxon>
        <taxon>Formicoidea</taxon>
        <taxon>Formicidae</taxon>
        <taxon>Myrmicinae</taxon>
        <taxon>Trachymyrmex</taxon>
    </lineage>
</organism>
<reference evidence="1 2" key="1">
    <citation type="submission" date="2015-09" db="EMBL/GenBank/DDBJ databases">
        <title>Trachymyrmex cornetzi WGS genome.</title>
        <authorList>
            <person name="Nygaard S."/>
            <person name="Hu H."/>
            <person name="Boomsma J."/>
            <person name="Zhang G."/>
        </authorList>
    </citation>
    <scope>NUCLEOTIDE SEQUENCE [LARGE SCALE GENOMIC DNA]</scope>
    <source>
        <strain evidence="1">Tcor2-1</strain>
        <tissue evidence="1">Whole body</tissue>
    </source>
</reference>